<accession>A0A0F4YJC2</accession>
<feature type="compositionally biased region" description="Basic and acidic residues" evidence="3">
    <location>
        <begin position="231"/>
        <end position="242"/>
    </location>
</feature>
<feature type="compositionally biased region" description="Basic and acidic residues" evidence="3">
    <location>
        <begin position="412"/>
        <end position="424"/>
    </location>
</feature>
<evidence type="ECO:0000259" key="4">
    <source>
        <dbReference type="Pfam" id="PF04825"/>
    </source>
</evidence>
<dbReference type="GO" id="GO:0030892">
    <property type="term" value="C:mitotic cohesin complex"/>
    <property type="evidence" value="ECO:0007669"/>
    <property type="project" value="TreeGrafter"/>
</dbReference>
<dbReference type="RefSeq" id="XP_013325009.1">
    <property type="nucleotide sequence ID" value="XM_013469555.1"/>
</dbReference>
<feature type="compositionally biased region" description="Basic and acidic residues" evidence="3">
    <location>
        <begin position="273"/>
        <end position="286"/>
    </location>
</feature>
<dbReference type="GO" id="GO:0003682">
    <property type="term" value="F:chromatin binding"/>
    <property type="evidence" value="ECO:0007669"/>
    <property type="project" value="TreeGrafter"/>
</dbReference>
<sequence>MNPEVPMALRLQGNLLYGVSRVYSRQCVYTLTDVQAMHDRMKTALKVIHGRGLDPEAGKARYVIFADIYAYIRAITSVLANVGHESPEELIVPYDPAFIPELSLPGLNLDLVNIHTAKESSLNLHSSLLSSNLSNSDHSRAGIDALPQLDISSPSIALGETGGFTLASDRASSTQKDNYRFRGSAFEDEEGVLLQPDFEFDEDGNIVDLVTNELSVSRADEQTNLQQSELTVRDRVSADARRGTLPHQQQNGEPMDLDHDNDYVVAEDMNGSPERRSPRSGRHSDPEYVEGVEETSETRNAGMSRKKRACKKVEADECSQISRTELVRLEDEYLQNMSLASKQKKHNKDLTQAKKNALFWVVGGGIGSVGMGLGVSRTSHPLQEFCGEQLLAALGAQDVSDDTRRKRGLSFHGDDVSSDEGRRVRPRVDEEIETDLPRGDELAFGDADVLMQEEVEIGRHAPPSLQDDASSQMPWNITASIQGSIHGSASSRPFESMELSSRGQLGGFSRFGGRFINSSPLAGRGLAVDRVGHDRL</sequence>
<protein>
    <submittedName>
        <fullName evidence="5">Rad21/Rec8 N terminal domain protein</fullName>
    </submittedName>
</protein>
<feature type="region of interest" description="Disordered" evidence="3">
    <location>
        <begin position="405"/>
        <end position="424"/>
    </location>
</feature>
<evidence type="ECO:0000256" key="1">
    <source>
        <dbReference type="ARBA" id="ARBA00004123"/>
    </source>
</evidence>
<keyword evidence="2" id="KW-0539">Nucleus</keyword>
<comment type="caution">
    <text evidence="5">The sequence shown here is derived from an EMBL/GenBank/DDBJ whole genome shotgun (WGS) entry which is preliminary data.</text>
</comment>
<proteinExistence type="predicted"/>
<gene>
    <name evidence="5" type="ORF">T310_7639</name>
</gene>
<dbReference type="Proteomes" id="UP000053958">
    <property type="component" value="Unassembled WGS sequence"/>
</dbReference>
<dbReference type="InterPro" id="IPR039781">
    <property type="entry name" value="Rad21/Rec8-like"/>
</dbReference>
<evidence type="ECO:0000256" key="2">
    <source>
        <dbReference type="ARBA" id="ARBA00023242"/>
    </source>
</evidence>
<dbReference type="Pfam" id="PF04825">
    <property type="entry name" value="Rad21_Rec8_N"/>
    <property type="match status" value="1"/>
</dbReference>
<comment type="subcellular location">
    <subcellularLocation>
        <location evidence="1">Nucleus</location>
    </subcellularLocation>
</comment>
<dbReference type="EMBL" id="LASV01000459">
    <property type="protein sequence ID" value="KKA18397.1"/>
    <property type="molecule type" value="Genomic_DNA"/>
</dbReference>
<dbReference type="PANTHER" id="PTHR12585">
    <property type="entry name" value="SCC1 / RAD21 FAMILY MEMBER"/>
    <property type="match status" value="1"/>
</dbReference>
<organism evidence="5 6">
    <name type="scientific">Rasamsonia emersonii (strain ATCC 16479 / CBS 393.64 / IMI 116815)</name>
    <dbReference type="NCBI Taxonomy" id="1408163"/>
    <lineage>
        <taxon>Eukaryota</taxon>
        <taxon>Fungi</taxon>
        <taxon>Dikarya</taxon>
        <taxon>Ascomycota</taxon>
        <taxon>Pezizomycotina</taxon>
        <taxon>Eurotiomycetes</taxon>
        <taxon>Eurotiomycetidae</taxon>
        <taxon>Eurotiales</taxon>
        <taxon>Trichocomaceae</taxon>
        <taxon>Rasamsonia</taxon>
    </lineage>
</organism>
<feature type="non-terminal residue" evidence="5">
    <location>
        <position position="536"/>
    </location>
</feature>
<dbReference type="GO" id="GO:0007064">
    <property type="term" value="P:mitotic sister chromatid cohesion"/>
    <property type="evidence" value="ECO:0007669"/>
    <property type="project" value="TreeGrafter"/>
</dbReference>
<reference evidence="5 6" key="1">
    <citation type="submission" date="2015-04" db="EMBL/GenBank/DDBJ databases">
        <authorList>
            <person name="Heijne W.H."/>
            <person name="Fedorova N.D."/>
            <person name="Nierman W.C."/>
            <person name="Vollebregt A.W."/>
            <person name="Zhao Z."/>
            <person name="Wu L."/>
            <person name="Kumar M."/>
            <person name="Stam H."/>
            <person name="van den Berg M.A."/>
            <person name="Pel H.J."/>
        </authorList>
    </citation>
    <scope>NUCLEOTIDE SEQUENCE [LARGE SCALE GENOMIC DNA]</scope>
    <source>
        <strain evidence="5 6">CBS 393.64</strain>
    </source>
</reference>
<name>A0A0F4YJC2_RASE3</name>
<dbReference type="CDD" id="cd21789">
    <property type="entry name" value="Rad21_Rec8_M_SpRec8p-like"/>
    <property type="match status" value="1"/>
</dbReference>
<dbReference type="PANTHER" id="PTHR12585:SF70">
    <property type="entry name" value="RAD21_REC8 N TERMINAL DOMAIN PROTEIN (AFU_ORTHOLOGUE AFUA_6G02900)"/>
    <property type="match status" value="1"/>
</dbReference>
<feature type="domain" description="Rad21/Rec8-like protein N-terminal" evidence="4">
    <location>
        <begin position="1"/>
        <end position="57"/>
    </location>
</feature>
<dbReference type="STRING" id="1408163.A0A0F4YJC2"/>
<dbReference type="GO" id="GO:0005634">
    <property type="term" value="C:nucleus"/>
    <property type="evidence" value="ECO:0007669"/>
    <property type="project" value="UniProtKB-SubCell"/>
</dbReference>
<dbReference type="InterPro" id="IPR006910">
    <property type="entry name" value="Rad21_Rec8_N"/>
</dbReference>
<dbReference type="GeneID" id="25319909"/>
<keyword evidence="6" id="KW-1185">Reference proteome</keyword>
<dbReference type="AlphaFoldDB" id="A0A0F4YJC2"/>
<dbReference type="OrthoDB" id="5427633at2759"/>
<evidence type="ECO:0000313" key="5">
    <source>
        <dbReference type="EMBL" id="KKA18397.1"/>
    </source>
</evidence>
<feature type="region of interest" description="Disordered" evidence="3">
    <location>
        <begin position="220"/>
        <end position="303"/>
    </location>
</feature>
<evidence type="ECO:0000256" key="3">
    <source>
        <dbReference type="SAM" id="MobiDB-lite"/>
    </source>
</evidence>
<evidence type="ECO:0000313" key="6">
    <source>
        <dbReference type="Proteomes" id="UP000053958"/>
    </source>
</evidence>